<reference evidence="2" key="1">
    <citation type="submission" date="2015-11" db="EMBL/GenBank/DDBJ databases">
        <authorList>
            <person name="Seth-Smith H.M.B."/>
        </authorList>
    </citation>
    <scope>NUCLEOTIDE SEQUENCE [LARGE SCALE GENOMIC DNA]</scope>
    <source>
        <strain evidence="2">2013Ark11</strain>
    </source>
</reference>
<proteinExistence type="predicted"/>
<dbReference type="EMBL" id="LN906597">
    <property type="protein sequence ID" value="CUT17730.1"/>
    <property type="molecule type" value="Genomic_DNA"/>
</dbReference>
<name>A0A0S4M4E5_9BURK</name>
<organism evidence="1 2">
    <name type="scientific">Candidatus Ichthyocystis hellenicum</name>
    <dbReference type="NCBI Taxonomy" id="1561003"/>
    <lineage>
        <taxon>Bacteria</taxon>
        <taxon>Pseudomonadati</taxon>
        <taxon>Pseudomonadota</taxon>
        <taxon>Betaproteobacteria</taxon>
        <taxon>Burkholderiales</taxon>
        <taxon>Candidatus Ichthyocystis</taxon>
    </lineage>
</organism>
<keyword evidence="2" id="KW-1185">Reference proteome</keyword>
<dbReference type="Proteomes" id="UP000198651">
    <property type="component" value="Chromosome I"/>
</dbReference>
<dbReference type="AlphaFoldDB" id="A0A0S4M4E5"/>
<evidence type="ECO:0000313" key="2">
    <source>
        <dbReference type="Proteomes" id="UP000198651"/>
    </source>
</evidence>
<protein>
    <submittedName>
        <fullName evidence="1">Uncharacterized protein</fullName>
    </submittedName>
</protein>
<gene>
    <name evidence="1" type="ORF">Ark11_0908</name>
</gene>
<evidence type="ECO:0000313" key="1">
    <source>
        <dbReference type="EMBL" id="CUT17730.1"/>
    </source>
</evidence>
<dbReference type="OrthoDB" id="9762933at2"/>
<sequence>MSSCHIQVFENKMEEYKNEEIVNCNLMAYGSDYLSGCGPYGQSTEGFKRLLESGERVKFAIHEKGIFIGRANISHACIASFQQVISSGHVMCQKVVAESVEVVAESADSGKKPEDYELRLLLDNETGHYRMPVSSLVVAISRFESIGYAVDLLKDWVTGLPVDFSSECV</sequence>
<dbReference type="RefSeq" id="WP_157722271.1">
    <property type="nucleotide sequence ID" value="NZ_LN906597.1"/>
</dbReference>
<accession>A0A0S4M4E5</accession>